<sequence>MHERLTLLVQFGVSLPLLLKLGDPCRNGIEFLLERLDPLRFANVYALKDAIRIVNTRGLP</sequence>
<dbReference type="AlphaFoldDB" id="A0A6G3ZYM2"/>
<accession>A0A6G3ZYM2</accession>
<gene>
    <name evidence="1" type="ORF">GK047_15020</name>
</gene>
<evidence type="ECO:0000313" key="1">
    <source>
        <dbReference type="EMBL" id="NEW07316.1"/>
    </source>
</evidence>
<organism evidence="1">
    <name type="scientific">Paenibacillus sp. SYP-B3998</name>
    <dbReference type="NCBI Taxonomy" id="2678564"/>
    <lineage>
        <taxon>Bacteria</taxon>
        <taxon>Bacillati</taxon>
        <taxon>Bacillota</taxon>
        <taxon>Bacilli</taxon>
        <taxon>Bacillales</taxon>
        <taxon>Paenibacillaceae</taxon>
        <taxon>Paenibacillus</taxon>
    </lineage>
</organism>
<protein>
    <submittedName>
        <fullName evidence="1">Uncharacterized protein</fullName>
    </submittedName>
</protein>
<proteinExistence type="predicted"/>
<dbReference type="RefSeq" id="WP_163948086.1">
    <property type="nucleotide sequence ID" value="NZ_JAAIKC010000005.1"/>
</dbReference>
<comment type="caution">
    <text evidence="1">The sequence shown here is derived from an EMBL/GenBank/DDBJ whole genome shotgun (WGS) entry which is preliminary data.</text>
</comment>
<dbReference type="EMBL" id="JAAIKC010000005">
    <property type="protein sequence ID" value="NEW07316.1"/>
    <property type="molecule type" value="Genomic_DNA"/>
</dbReference>
<reference evidence="1" key="1">
    <citation type="submission" date="2020-02" db="EMBL/GenBank/DDBJ databases">
        <authorList>
            <person name="Shen X.-R."/>
            <person name="Zhang Y.-X."/>
        </authorList>
    </citation>
    <scope>NUCLEOTIDE SEQUENCE</scope>
    <source>
        <strain evidence="1">SYP-B3998</strain>
    </source>
</reference>
<name>A0A6G3ZYM2_9BACL</name>